<dbReference type="InterPro" id="IPR012902">
    <property type="entry name" value="N_methyl_site"/>
</dbReference>
<accession>A0A494X930</accession>
<dbReference type="OrthoDB" id="7220054at2"/>
<dbReference type="Proteomes" id="UP000280434">
    <property type="component" value="Unassembled WGS sequence"/>
</dbReference>
<name>A0A494X930_9BURK</name>
<keyword evidence="3" id="KW-1185">Reference proteome</keyword>
<evidence type="ECO:0000313" key="2">
    <source>
        <dbReference type="EMBL" id="RKP44589.1"/>
    </source>
</evidence>
<evidence type="ECO:0008006" key="4">
    <source>
        <dbReference type="Google" id="ProtNLM"/>
    </source>
</evidence>
<evidence type="ECO:0000256" key="1">
    <source>
        <dbReference type="SAM" id="Phobius"/>
    </source>
</evidence>
<dbReference type="Pfam" id="PF07963">
    <property type="entry name" value="N_methyl"/>
    <property type="match status" value="1"/>
</dbReference>
<gene>
    <name evidence="2" type="ORF">D7S89_22205</name>
</gene>
<dbReference type="AlphaFoldDB" id="A0A494X930"/>
<proteinExistence type="predicted"/>
<dbReference type="PROSITE" id="PS00409">
    <property type="entry name" value="PROKAR_NTER_METHYL"/>
    <property type="match status" value="1"/>
</dbReference>
<keyword evidence="1" id="KW-1133">Transmembrane helix</keyword>
<reference evidence="2 3" key="1">
    <citation type="submission" date="2018-10" db="EMBL/GenBank/DDBJ databases">
        <title>Paraburkholderia sp. 7MK8-2, isolated from soil.</title>
        <authorList>
            <person name="Gao Z.-H."/>
            <person name="Qiu L.-H."/>
        </authorList>
    </citation>
    <scope>NUCLEOTIDE SEQUENCE [LARGE SCALE GENOMIC DNA]</scope>
    <source>
        <strain evidence="2 3">7MK8-2</strain>
    </source>
</reference>
<keyword evidence="1" id="KW-0472">Membrane</keyword>
<protein>
    <recommendedName>
        <fullName evidence="4">Shufflon system plasmid conjugative transfer pilus tip adhesin PilV</fullName>
    </recommendedName>
</protein>
<sequence length="580" mass="60673">MHRSRSFAARSRQRGITLVEALAALFIAALMFAGLSMLINTSMKNLRDQQAAQYQAQLANAAMQLVQANYATLASQAAATAARPVVVPLRAAVGAIQLASYLPASIQGANAYGQSPCLLVTAQATGGLDALLVTEGGQTIPDLELGYIAANAGQGGGSIPSKNGAGAANANGAAYGAYGAWINAAPDTSGANCSGQATGVGHLVSEVFTTGPGNQNADFLYRVRVPGYADANTMHAPIYLHDSVAHVEGSSDEDCKPGLPNSVGKITSDANGRVLSCQSSGTWQFAGSSYWRDPVASSSNLSSLSNPQQGDVALALDTGIPWEYTGTAWHSLILDNNNNLVIGDSLLVASRLDLTQQNVIGTSCADDSKVTSATGKVSMNAAGEVLSCQNGKWENQSQINPYGSDADCVIIMGNPGAHDYDKCSYRYSGPYPNGDNPSYDAAAGNYSYKVTRKVMLAKPGIISVAAWAHMYDEICRSGQNNFHNMGQVALYVTITDNDTGHVIGNSQSQSPTITDDSAGINENVTQAAPANQGGYNIVIQTDWANYNGLKTPYETNYCGPKGDLIQTTPVAAGWTINSFY</sequence>
<comment type="caution">
    <text evidence="2">The sequence shown here is derived from an EMBL/GenBank/DDBJ whole genome shotgun (WGS) entry which is preliminary data.</text>
</comment>
<feature type="transmembrane region" description="Helical" evidence="1">
    <location>
        <begin position="21"/>
        <end position="39"/>
    </location>
</feature>
<organism evidence="2 3">
    <name type="scientific">Trinickia fusca</name>
    <dbReference type="NCBI Taxonomy" id="2419777"/>
    <lineage>
        <taxon>Bacteria</taxon>
        <taxon>Pseudomonadati</taxon>
        <taxon>Pseudomonadota</taxon>
        <taxon>Betaproteobacteria</taxon>
        <taxon>Burkholderiales</taxon>
        <taxon>Burkholderiaceae</taxon>
        <taxon>Trinickia</taxon>
    </lineage>
</organism>
<dbReference type="EMBL" id="RBZV01000012">
    <property type="protein sequence ID" value="RKP44589.1"/>
    <property type="molecule type" value="Genomic_DNA"/>
</dbReference>
<keyword evidence="1" id="KW-0812">Transmembrane</keyword>
<evidence type="ECO:0000313" key="3">
    <source>
        <dbReference type="Proteomes" id="UP000280434"/>
    </source>
</evidence>
<dbReference type="RefSeq" id="WP_121281012.1">
    <property type="nucleotide sequence ID" value="NZ_RBZV01000012.1"/>
</dbReference>